<gene>
    <name evidence="3" type="ORF">G114_15806</name>
</gene>
<keyword evidence="1" id="KW-0812">Transmembrane</keyword>
<organism evidence="3 4">
    <name type="scientific">Aeromonas diversa CDC 2478-85</name>
    <dbReference type="NCBI Taxonomy" id="1268237"/>
    <lineage>
        <taxon>Bacteria</taxon>
        <taxon>Pseudomonadati</taxon>
        <taxon>Pseudomonadota</taxon>
        <taxon>Gammaproteobacteria</taxon>
        <taxon>Aeromonadales</taxon>
        <taxon>Aeromonadaceae</taxon>
        <taxon>Aeromonas</taxon>
    </lineage>
</organism>
<dbReference type="EMBL" id="APVG01000049">
    <property type="protein sequence ID" value="ENY70946.1"/>
    <property type="molecule type" value="Genomic_DNA"/>
</dbReference>
<evidence type="ECO:0000256" key="1">
    <source>
        <dbReference type="SAM" id="Phobius"/>
    </source>
</evidence>
<feature type="transmembrane region" description="Helical" evidence="1">
    <location>
        <begin position="366"/>
        <end position="383"/>
    </location>
</feature>
<dbReference type="RefSeq" id="WP_005358350.1">
    <property type="nucleotide sequence ID" value="NZ_APVG01000049.1"/>
</dbReference>
<reference evidence="3 4" key="1">
    <citation type="journal article" date="2013" name="Genome Announc.">
        <title>Draft Genome Sequence of the Aeromonas diversa Type Strain.</title>
        <authorList>
            <person name="Farfan M."/>
            <person name="Spataro N."/>
            <person name="Sanglas A."/>
            <person name="Albarral V."/>
            <person name="Loren J.G."/>
            <person name="Bosch E."/>
            <person name="Fuste M.C."/>
        </authorList>
    </citation>
    <scope>NUCLEOTIDE SEQUENCE [LARGE SCALE GENOMIC DNA]</scope>
    <source>
        <strain evidence="3 4">2478-85</strain>
    </source>
</reference>
<keyword evidence="1" id="KW-0472">Membrane</keyword>
<dbReference type="InterPro" id="IPR018776">
    <property type="entry name" value="Membrane_prot_PTPS-rel_domain"/>
</dbReference>
<feature type="transmembrane region" description="Helical" evidence="1">
    <location>
        <begin position="218"/>
        <end position="241"/>
    </location>
</feature>
<feature type="transmembrane region" description="Helical" evidence="1">
    <location>
        <begin position="519"/>
        <end position="536"/>
    </location>
</feature>
<feature type="domain" description="Membrane protein 6-pyruvoyl-tetrahydropterin synthase-related" evidence="2">
    <location>
        <begin position="73"/>
        <end position="347"/>
    </location>
</feature>
<feature type="transmembrane region" description="Helical" evidence="1">
    <location>
        <begin position="338"/>
        <end position="359"/>
    </location>
</feature>
<dbReference type="AlphaFoldDB" id="N9VHQ8"/>
<keyword evidence="1" id="KW-1133">Transmembrane helix</keyword>
<evidence type="ECO:0000313" key="3">
    <source>
        <dbReference type="EMBL" id="ENY70946.1"/>
    </source>
</evidence>
<evidence type="ECO:0000313" key="4">
    <source>
        <dbReference type="Proteomes" id="UP000023775"/>
    </source>
</evidence>
<name>N9VHQ8_9GAMM</name>
<dbReference type="PATRIC" id="fig|1268237.3.peg.3112"/>
<comment type="caution">
    <text evidence="3">The sequence shown here is derived from an EMBL/GenBank/DDBJ whole genome shotgun (WGS) entry which is preliminary data.</text>
</comment>
<dbReference type="OrthoDB" id="7889025at2"/>
<evidence type="ECO:0000259" key="2">
    <source>
        <dbReference type="Pfam" id="PF10131"/>
    </source>
</evidence>
<feature type="transmembrane region" description="Helical" evidence="1">
    <location>
        <begin position="95"/>
        <end position="118"/>
    </location>
</feature>
<sequence>MGKRWTTLSLGGIALTALLLTLPLWLRGGSQGHDLFHHLLSGHYFALQLWQGELYPRWLMAMNGGFGSPTFFFYPPLPYYVSALLGGANPQPHDAMTALIASATLALGLSGFTFWLWIQHVAKPARALAASLVYMALPYHLAIDLYARFALAEVWAFVWLPLILLGQDRGKQPVALPVMALGLALLALCHLPSLLLVIGLLMLRALIMAIRARRRFPLTSALGATLLGLAMAALLLAPALLDQGAISMDEMQRGMFDFRRNFLDRLPLAFDDWRFRGQLALLTLLTLFTLLLAWAGAKEPRHPELPLWGCFGVLAFMMMLPQSQWLWELLLPLQRVQFPWRTNLILTLATATVVALATPSPRYSRLMVGGALLLTLLLSTHYVRHAPLTRSPNPAVLDFEFDSKRSAREYRPKQVPKGMFSPSLLAWKQEFQPPVVSEQAGVSWRISRWQPRHLALTVTTPTPAKLVLHQYDYPGWQAWLDGEYPLEVSANRQGLLQVWVPEGTHTLKLDLSMRWPERIGYLLSALAWALWGALLWRARRARY</sequence>
<feature type="transmembrane region" description="Helical" evidence="1">
    <location>
        <begin position="178"/>
        <end position="206"/>
    </location>
</feature>
<feature type="transmembrane region" description="Helical" evidence="1">
    <location>
        <begin position="275"/>
        <end position="295"/>
    </location>
</feature>
<protein>
    <recommendedName>
        <fullName evidence="2">Membrane protein 6-pyruvoyl-tetrahydropterin synthase-related domain-containing protein</fullName>
    </recommendedName>
</protein>
<feature type="transmembrane region" description="Helical" evidence="1">
    <location>
        <begin position="307"/>
        <end position="326"/>
    </location>
</feature>
<feature type="transmembrane region" description="Helical" evidence="1">
    <location>
        <begin position="149"/>
        <end position="166"/>
    </location>
</feature>
<dbReference type="eggNOG" id="COG5617">
    <property type="taxonomic scope" value="Bacteria"/>
</dbReference>
<dbReference type="Pfam" id="PF10131">
    <property type="entry name" value="PTPS_related"/>
    <property type="match status" value="1"/>
</dbReference>
<accession>N9VHQ8</accession>
<proteinExistence type="predicted"/>
<dbReference type="Proteomes" id="UP000023775">
    <property type="component" value="Unassembled WGS sequence"/>
</dbReference>
<keyword evidence="4" id="KW-1185">Reference proteome</keyword>